<evidence type="ECO:0000259" key="4">
    <source>
        <dbReference type="PROSITE" id="PS50995"/>
    </source>
</evidence>
<dbReference type="PANTHER" id="PTHR42756:SF1">
    <property type="entry name" value="TRANSCRIPTIONAL REPRESSOR OF EMRAB OPERON"/>
    <property type="match status" value="1"/>
</dbReference>
<dbReference type="GO" id="GO:0003677">
    <property type="term" value="F:DNA binding"/>
    <property type="evidence" value="ECO:0007669"/>
    <property type="project" value="UniProtKB-KW"/>
</dbReference>
<sequence>MDRQLQAQIEQLDHIKDTFFQLRRAFIENQIKEFPYSLTATKYAVLKMLFQKRRCMVVDISNTMGMTSGATTTLLNQLEEEQLISRTRDEKDRRVVWIVLSETGESLISAIVEKRNHFWAEMLATLSKEEQDEYIRLLKKIEAGIKAKV</sequence>
<dbReference type="InterPro" id="IPR036388">
    <property type="entry name" value="WH-like_DNA-bd_sf"/>
</dbReference>
<evidence type="ECO:0000313" key="5">
    <source>
        <dbReference type="EMBL" id="MCK6255582.1"/>
    </source>
</evidence>
<accession>A0A9X2BDZ5</accession>
<dbReference type="Pfam" id="PF01047">
    <property type="entry name" value="MarR"/>
    <property type="match status" value="1"/>
</dbReference>
<keyword evidence="3" id="KW-0804">Transcription</keyword>
<dbReference type="AlphaFoldDB" id="A0A9X2BDZ5"/>
<evidence type="ECO:0000313" key="6">
    <source>
        <dbReference type="Proteomes" id="UP001139011"/>
    </source>
</evidence>
<dbReference type="InterPro" id="IPR036390">
    <property type="entry name" value="WH_DNA-bd_sf"/>
</dbReference>
<dbReference type="SMART" id="SM00347">
    <property type="entry name" value="HTH_MARR"/>
    <property type="match status" value="1"/>
</dbReference>
<dbReference type="Proteomes" id="UP001139011">
    <property type="component" value="Unassembled WGS sequence"/>
</dbReference>
<proteinExistence type="predicted"/>
<evidence type="ECO:0000256" key="1">
    <source>
        <dbReference type="ARBA" id="ARBA00023015"/>
    </source>
</evidence>
<dbReference type="EMBL" id="JAIWJX010000002">
    <property type="protein sequence ID" value="MCK6255582.1"/>
    <property type="molecule type" value="Genomic_DNA"/>
</dbReference>
<evidence type="ECO:0000256" key="3">
    <source>
        <dbReference type="ARBA" id="ARBA00023163"/>
    </source>
</evidence>
<dbReference type="SUPFAM" id="SSF46785">
    <property type="entry name" value="Winged helix' DNA-binding domain"/>
    <property type="match status" value="1"/>
</dbReference>
<evidence type="ECO:0000256" key="2">
    <source>
        <dbReference type="ARBA" id="ARBA00023125"/>
    </source>
</evidence>
<protein>
    <submittedName>
        <fullName evidence="5">MarR family transcriptional regulator</fullName>
    </submittedName>
</protein>
<reference evidence="5" key="1">
    <citation type="submission" date="2021-09" db="EMBL/GenBank/DDBJ databases">
        <title>Genome analysis of Fictibacillus sp. KIGAM418 isolated from marine sediment.</title>
        <authorList>
            <person name="Seo M.-J."/>
            <person name="Cho E.-S."/>
            <person name="Hwang C.Y."/>
        </authorList>
    </citation>
    <scope>NUCLEOTIDE SEQUENCE</scope>
    <source>
        <strain evidence="5">KIGAM418</strain>
    </source>
</reference>
<keyword evidence="1" id="KW-0805">Transcription regulation</keyword>
<dbReference type="PRINTS" id="PR00598">
    <property type="entry name" value="HTHMARR"/>
</dbReference>
<dbReference type="InterPro" id="IPR000835">
    <property type="entry name" value="HTH_MarR-typ"/>
</dbReference>
<comment type="caution">
    <text evidence="5">The sequence shown here is derived from an EMBL/GenBank/DDBJ whole genome shotgun (WGS) entry which is preliminary data.</text>
</comment>
<gene>
    <name evidence="5" type="ORF">LCY76_02950</name>
</gene>
<feature type="domain" description="HTH marR-type" evidence="4">
    <location>
        <begin position="1"/>
        <end position="143"/>
    </location>
</feature>
<keyword evidence="6" id="KW-1185">Reference proteome</keyword>
<dbReference type="Gene3D" id="1.10.10.10">
    <property type="entry name" value="Winged helix-like DNA-binding domain superfamily/Winged helix DNA-binding domain"/>
    <property type="match status" value="1"/>
</dbReference>
<organism evidence="5 6">
    <name type="scientific">Fictibacillus marinisediminis</name>
    <dbReference type="NCBI Taxonomy" id="2878389"/>
    <lineage>
        <taxon>Bacteria</taxon>
        <taxon>Bacillati</taxon>
        <taxon>Bacillota</taxon>
        <taxon>Bacilli</taxon>
        <taxon>Bacillales</taxon>
        <taxon>Fictibacillaceae</taxon>
        <taxon>Fictibacillus</taxon>
    </lineage>
</organism>
<dbReference type="RefSeq" id="WP_248251395.1">
    <property type="nucleotide sequence ID" value="NZ_JAIWJX010000002.1"/>
</dbReference>
<dbReference type="GO" id="GO:0003700">
    <property type="term" value="F:DNA-binding transcription factor activity"/>
    <property type="evidence" value="ECO:0007669"/>
    <property type="project" value="InterPro"/>
</dbReference>
<dbReference type="PANTHER" id="PTHR42756">
    <property type="entry name" value="TRANSCRIPTIONAL REGULATOR, MARR"/>
    <property type="match status" value="1"/>
</dbReference>
<name>A0A9X2BDZ5_9BACL</name>
<dbReference type="PROSITE" id="PS50995">
    <property type="entry name" value="HTH_MARR_2"/>
    <property type="match status" value="1"/>
</dbReference>
<keyword evidence="2" id="KW-0238">DNA-binding</keyword>